<proteinExistence type="predicted"/>
<dbReference type="Pfam" id="PF13511">
    <property type="entry name" value="DUF4124"/>
    <property type="match status" value="1"/>
</dbReference>
<feature type="chain" id="PRO_5045978296" evidence="2">
    <location>
        <begin position="27"/>
        <end position="165"/>
    </location>
</feature>
<gene>
    <name evidence="4" type="ORF">IV454_21100</name>
</gene>
<keyword evidence="5" id="KW-1185">Reference proteome</keyword>
<reference evidence="4 5" key="1">
    <citation type="submission" date="2020-11" db="EMBL/GenBank/DDBJ databases">
        <authorList>
            <person name="Sun Q."/>
        </authorList>
    </citation>
    <scope>NUCLEOTIDE SEQUENCE [LARGE SCALE GENOMIC DNA]</scope>
    <source>
        <strain evidence="4 5">P8398</strain>
    </source>
</reference>
<organism evidence="4 5">
    <name type="scientific">Massilia antarctica</name>
    <dbReference type="NCBI Taxonomy" id="2765360"/>
    <lineage>
        <taxon>Bacteria</taxon>
        <taxon>Pseudomonadati</taxon>
        <taxon>Pseudomonadota</taxon>
        <taxon>Betaproteobacteria</taxon>
        <taxon>Burkholderiales</taxon>
        <taxon>Oxalobacteraceae</taxon>
        <taxon>Telluria group</taxon>
        <taxon>Massilia</taxon>
    </lineage>
</organism>
<dbReference type="RefSeq" id="WP_206087682.1">
    <property type="nucleotide sequence ID" value="NZ_CP065053.1"/>
</dbReference>
<name>A0AA48WB65_9BURK</name>
<sequence>MNRFYPLTLALLLAAFFCLIRTSAGAQEIHKWTDANGKVNYGDRAAAPDSSKKIKVSITASSQPPAVPASATSAPRPSLSPPRLNSQKKPVPVDPALVGPECRGLIEKIAAVPAGKNWELLYRQFDRACPGIAYECVEYQSSPQNNQCIWVKRSGSRVLNKNRYP</sequence>
<evidence type="ECO:0000313" key="4">
    <source>
        <dbReference type="EMBL" id="QPI48040.1"/>
    </source>
</evidence>
<feature type="signal peptide" evidence="2">
    <location>
        <begin position="1"/>
        <end position="26"/>
    </location>
</feature>
<evidence type="ECO:0000259" key="3">
    <source>
        <dbReference type="Pfam" id="PF13511"/>
    </source>
</evidence>
<protein>
    <submittedName>
        <fullName evidence="4">DUF4124 domain-containing protein</fullName>
    </submittedName>
</protein>
<evidence type="ECO:0000256" key="1">
    <source>
        <dbReference type="SAM" id="MobiDB-lite"/>
    </source>
</evidence>
<accession>A0AA48WB65</accession>
<feature type="domain" description="DUF4124" evidence="3">
    <location>
        <begin position="17"/>
        <end position="69"/>
    </location>
</feature>
<dbReference type="Proteomes" id="UP000662888">
    <property type="component" value="Chromosome"/>
</dbReference>
<dbReference type="EMBL" id="CP065053">
    <property type="protein sequence ID" value="QPI48040.1"/>
    <property type="molecule type" value="Genomic_DNA"/>
</dbReference>
<evidence type="ECO:0000256" key="2">
    <source>
        <dbReference type="SAM" id="SignalP"/>
    </source>
</evidence>
<keyword evidence="2" id="KW-0732">Signal</keyword>
<feature type="compositionally biased region" description="Low complexity" evidence="1">
    <location>
        <begin position="59"/>
        <end position="87"/>
    </location>
</feature>
<evidence type="ECO:0000313" key="5">
    <source>
        <dbReference type="Proteomes" id="UP000662888"/>
    </source>
</evidence>
<dbReference type="InterPro" id="IPR025392">
    <property type="entry name" value="DUF4124"/>
</dbReference>
<feature type="region of interest" description="Disordered" evidence="1">
    <location>
        <begin position="57"/>
        <end position="92"/>
    </location>
</feature>